<dbReference type="InterPro" id="IPR039583">
    <property type="entry name" value="TCFL5/SOLH1/2"/>
</dbReference>
<dbReference type="EnsemblMetazoa" id="G25295.3">
    <property type="protein sequence ID" value="G25295.3:cds"/>
    <property type="gene ID" value="G25295"/>
</dbReference>
<comment type="subcellular location">
    <subcellularLocation>
        <location evidence="1">Nucleus</location>
    </subcellularLocation>
</comment>
<dbReference type="GO" id="GO:0000978">
    <property type="term" value="F:RNA polymerase II cis-regulatory region sequence-specific DNA binding"/>
    <property type="evidence" value="ECO:0007669"/>
    <property type="project" value="TreeGrafter"/>
</dbReference>
<dbReference type="GO" id="GO:0046983">
    <property type="term" value="F:protein dimerization activity"/>
    <property type="evidence" value="ECO:0007669"/>
    <property type="project" value="InterPro"/>
</dbReference>
<evidence type="ECO:0000256" key="5">
    <source>
        <dbReference type="ARBA" id="ARBA00023015"/>
    </source>
</evidence>
<dbReference type="PANTHER" id="PTHR15402:SF4">
    <property type="entry name" value="SPERMATOGENESIS- AND OOGENESIS-SPECIFIC BASIC HELIX-LOOP-HELIX-CONTAINING PROTEIN 1"/>
    <property type="match status" value="1"/>
</dbReference>
<evidence type="ECO:0000256" key="2">
    <source>
        <dbReference type="ARBA" id="ARBA00022473"/>
    </source>
</evidence>
<dbReference type="PANTHER" id="PTHR15402">
    <property type="entry name" value="TRANSCRIPTION FACTOR-LIKE 5 PROTEIN"/>
    <property type="match status" value="1"/>
</dbReference>
<keyword evidence="5" id="KW-0805">Transcription regulation</keyword>
<dbReference type="GO" id="GO:0030154">
    <property type="term" value="P:cell differentiation"/>
    <property type="evidence" value="ECO:0007669"/>
    <property type="project" value="UniProtKB-KW"/>
</dbReference>
<dbReference type="GO" id="GO:0005634">
    <property type="term" value="C:nucleus"/>
    <property type="evidence" value="ECO:0007669"/>
    <property type="project" value="UniProtKB-SubCell"/>
</dbReference>
<dbReference type="SMART" id="SM00353">
    <property type="entry name" value="HLH"/>
    <property type="match status" value="1"/>
</dbReference>
<feature type="region of interest" description="Disordered" evidence="9">
    <location>
        <begin position="49"/>
        <end position="92"/>
    </location>
</feature>
<protein>
    <recommendedName>
        <fullName evidence="10">BHLH domain-containing protein</fullName>
    </recommendedName>
</protein>
<dbReference type="Proteomes" id="UP000005408">
    <property type="component" value="Unassembled WGS sequence"/>
</dbReference>
<keyword evidence="7" id="KW-0804">Transcription</keyword>
<dbReference type="InterPro" id="IPR036638">
    <property type="entry name" value="HLH_DNA-bd_sf"/>
</dbReference>
<reference evidence="11" key="1">
    <citation type="submission" date="2022-08" db="UniProtKB">
        <authorList>
            <consortium name="EnsemblMetazoa"/>
        </authorList>
    </citation>
    <scope>IDENTIFICATION</scope>
    <source>
        <strain evidence="11">05x7-T-G4-1.051#20</strain>
    </source>
</reference>
<feature type="compositionally biased region" description="Polar residues" evidence="9">
    <location>
        <begin position="445"/>
        <end position="456"/>
    </location>
</feature>
<evidence type="ECO:0000256" key="6">
    <source>
        <dbReference type="ARBA" id="ARBA00023125"/>
    </source>
</evidence>
<keyword evidence="8" id="KW-0539">Nucleus</keyword>
<keyword evidence="4" id="KW-0744">Spermatogenesis</keyword>
<keyword evidence="2" id="KW-0217">Developmental protein</keyword>
<evidence type="ECO:0000256" key="4">
    <source>
        <dbReference type="ARBA" id="ARBA00022871"/>
    </source>
</evidence>
<name>A0A8W8KW99_MAGGI</name>
<dbReference type="GO" id="GO:0007283">
    <property type="term" value="P:spermatogenesis"/>
    <property type="evidence" value="ECO:0007669"/>
    <property type="project" value="UniProtKB-KW"/>
</dbReference>
<sequence length="644" mass="71493">MEFELPVQRKKKPSSDFQPGGEVLLVVQSLLTKYPSLVDMKRRILPKRPSYHKAAKTEKKQQGLSCSEGEKEEFGGTEGEVSSSLDNVSGDDNNEQVELNIGTESFLGFEDISVYNDNAAEDANFSIGELPDLTSGMNSMSLVVGEGPRAIDLRDMISKQTLAHEIRVCRIEEAFEACNAQCYLLIWAMIDMPVSQEMLSLTTSIRYASSCNRSTVIIGVSEGSADVDLRLHGVDEMIFQPLNIRDIRDKYTKWTSAVLIAEEKNTPELEVQEFSNPGTPSTPVTPETPSTPASESGDGSGVTISMDSGIESPALSQCLDKCLVRLPSFSQLKAMVPKLRDGKVHKSSSAIDHTTKEKVRRERIKDSCDQLRVLLPYVRGRKTDMASILEMCVEYLKLVNEALPQEFQNQIAELMAKGPVAEGNSKNGKRNEKGGKPVKLPLSPGESNLVTSSMESDQIHEETSKDSKLIDKMKTGFKRDLEEGNGNPYQVKRIRIQSGAEDYGHMQKPLAVMPPFESLKVPKTENAFPGIEHTAYAGYPYHQLSPQMLYNEYDQACRMYSAYEGYLAPPFYTSTTPNKQQPDREGVYMDNQMLFHFYGNGALANNYNIAGVSDYVNPNAVLPLAYSKIKVDDNEEHSPPLSQP</sequence>
<feature type="compositionally biased region" description="Low complexity" evidence="9">
    <location>
        <begin position="279"/>
        <end position="296"/>
    </location>
</feature>
<feature type="compositionally biased region" description="Basic and acidic residues" evidence="9">
    <location>
        <begin position="457"/>
        <end position="467"/>
    </location>
</feature>
<evidence type="ECO:0000259" key="10">
    <source>
        <dbReference type="PROSITE" id="PS50888"/>
    </source>
</evidence>
<dbReference type="Pfam" id="PF00010">
    <property type="entry name" value="HLH"/>
    <property type="match status" value="1"/>
</dbReference>
<accession>A0A8W8KW99</accession>
<dbReference type="Gene3D" id="4.10.280.10">
    <property type="entry name" value="Helix-loop-helix DNA-binding domain"/>
    <property type="match status" value="1"/>
</dbReference>
<evidence type="ECO:0000313" key="12">
    <source>
        <dbReference type="Proteomes" id="UP000005408"/>
    </source>
</evidence>
<dbReference type="CDD" id="cd18908">
    <property type="entry name" value="bHLH_SOHLH1_2"/>
    <property type="match status" value="1"/>
</dbReference>
<feature type="region of interest" description="Disordered" evidence="9">
    <location>
        <begin position="268"/>
        <end position="301"/>
    </location>
</feature>
<feature type="compositionally biased region" description="Polar residues" evidence="9">
    <location>
        <begin position="81"/>
        <end position="91"/>
    </location>
</feature>
<evidence type="ECO:0000256" key="3">
    <source>
        <dbReference type="ARBA" id="ARBA00022782"/>
    </source>
</evidence>
<dbReference type="InterPro" id="IPR011598">
    <property type="entry name" value="bHLH_dom"/>
</dbReference>
<proteinExistence type="predicted"/>
<evidence type="ECO:0000256" key="7">
    <source>
        <dbReference type="ARBA" id="ARBA00023163"/>
    </source>
</evidence>
<feature type="domain" description="BHLH" evidence="10">
    <location>
        <begin position="348"/>
        <end position="399"/>
    </location>
</feature>
<dbReference type="GO" id="GO:0000981">
    <property type="term" value="F:DNA-binding transcription factor activity, RNA polymerase II-specific"/>
    <property type="evidence" value="ECO:0007669"/>
    <property type="project" value="TreeGrafter"/>
</dbReference>
<feature type="region of interest" description="Disordered" evidence="9">
    <location>
        <begin position="420"/>
        <end position="467"/>
    </location>
</feature>
<evidence type="ECO:0000256" key="8">
    <source>
        <dbReference type="ARBA" id="ARBA00023242"/>
    </source>
</evidence>
<evidence type="ECO:0000256" key="1">
    <source>
        <dbReference type="ARBA" id="ARBA00004123"/>
    </source>
</evidence>
<dbReference type="SUPFAM" id="SSF47459">
    <property type="entry name" value="HLH, helix-loop-helix DNA-binding domain"/>
    <property type="match status" value="1"/>
</dbReference>
<keyword evidence="3" id="KW-0221">Differentiation</keyword>
<keyword evidence="12" id="KW-1185">Reference proteome</keyword>
<evidence type="ECO:0000313" key="11">
    <source>
        <dbReference type="EnsemblMetazoa" id="G25295.3:cds"/>
    </source>
</evidence>
<evidence type="ECO:0000256" key="9">
    <source>
        <dbReference type="SAM" id="MobiDB-lite"/>
    </source>
</evidence>
<keyword evidence="6" id="KW-0238">DNA-binding</keyword>
<organism evidence="11 12">
    <name type="scientific">Magallana gigas</name>
    <name type="common">Pacific oyster</name>
    <name type="synonym">Crassostrea gigas</name>
    <dbReference type="NCBI Taxonomy" id="29159"/>
    <lineage>
        <taxon>Eukaryota</taxon>
        <taxon>Metazoa</taxon>
        <taxon>Spiralia</taxon>
        <taxon>Lophotrochozoa</taxon>
        <taxon>Mollusca</taxon>
        <taxon>Bivalvia</taxon>
        <taxon>Autobranchia</taxon>
        <taxon>Pteriomorphia</taxon>
        <taxon>Ostreida</taxon>
        <taxon>Ostreoidea</taxon>
        <taxon>Ostreidae</taxon>
        <taxon>Magallana</taxon>
    </lineage>
</organism>
<dbReference type="AlphaFoldDB" id="A0A8W8KW99"/>
<dbReference type="PROSITE" id="PS50888">
    <property type="entry name" value="BHLH"/>
    <property type="match status" value="1"/>
</dbReference>